<sequence>MRATALKALKLLRNMMLKTYDPSKYKVQIRLNKISPIKKTVLANVTVDPVVQTLNLLDLARFSPSLQYRRDVIEVKASAAASSAAAALTELLEIWKIFEITMVDPNSHAVDYGDADDEDKDHIVLDADGEDEDHMLDMDSSSGQEDSKAKTTAEYNQSAAEDAVKSNTKVK</sequence>
<comment type="caution">
    <text evidence="2">The sequence shown here is derived from an EMBL/GenBank/DDBJ whole genome shotgun (WGS) entry which is preliminary data.</text>
</comment>
<accession>A0A6A6MC03</accession>
<evidence type="ECO:0000256" key="1">
    <source>
        <dbReference type="SAM" id="MobiDB-lite"/>
    </source>
</evidence>
<organism evidence="2 3">
    <name type="scientific">Hevea brasiliensis</name>
    <name type="common">Para rubber tree</name>
    <name type="synonym">Siphonia brasiliensis</name>
    <dbReference type="NCBI Taxonomy" id="3981"/>
    <lineage>
        <taxon>Eukaryota</taxon>
        <taxon>Viridiplantae</taxon>
        <taxon>Streptophyta</taxon>
        <taxon>Embryophyta</taxon>
        <taxon>Tracheophyta</taxon>
        <taxon>Spermatophyta</taxon>
        <taxon>Magnoliopsida</taxon>
        <taxon>eudicotyledons</taxon>
        <taxon>Gunneridae</taxon>
        <taxon>Pentapetalae</taxon>
        <taxon>rosids</taxon>
        <taxon>fabids</taxon>
        <taxon>Malpighiales</taxon>
        <taxon>Euphorbiaceae</taxon>
        <taxon>Crotonoideae</taxon>
        <taxon>Micrandreae</taxon>
        <taxon>Hevea</taxon>
    </lineage>
</organism>
<gene>
    <name evidence="2" type="ORF">GH714_010132</name>
</gene>
<feature type="region of interest" description="Disordered" evidence="1">
    <location>
        <begin position="125"/>
        <end position="171"/>
    </location>
</feature>
<reference evidence="2 3" key="1">
    <citation type="journal article" date="2020" name="Mol. Plant">
        <title>The Chromosome-Based Rubber Tree Genome Provides New Insights into Spurge Genome Evolution and Rubber Biosynthesis.</title>
        <authorList>
            <person name="Liu J."/>
            <person name="Shi C."/>
            <person name="Shi C.C."/>
            <person name="Li W."/>
            <person name="Zhang Q.J."/>
            <person name="Zhang Y."/>
            <person name="Li K."/>
            <person name="Lu H.F."/>
            <person name="Shi C."/>
            <person name="Zhu S.T."/>
            <person name="Xiao Z.Y."/>
            <person name="Nan H."/>
            <person name="Yue Y."/>
            <person name="Zhu X.G."/>
            <person name="Wu Y."/>
            <person name="Hong X.N."/>
            <person name="Fan G.Y."/>
            <person name="Tong Y."/>
            <person name="Zhang D."/>
            <person name="Mao C.L."/>
            <person name="Liu Y.L."/>
            <person name="Hao S.J."/>
            <person name="Liu W.Q."/>
            <person name="Lv M.Q."/>
            <person name="Zhang H.B."/>
            <person name="Liu Y."/>
            <person name="Hu-Tang G.R."/>
            <person name="Wang J.P."/>
            <person name="Wang J.H."/>
            <person name="Sun Y.H."/>
            <person name="Ni S.B."/>
            <person name="Chen W.B."/>
            <person name="Zhang X.C."/>
            <person name="Jiao Y.N."/>
            <person name="Eichler E.E."/>
            <person name="Li G.H."/>
            <person name="Liu X."/>
            <person name="Gao L.Z."/>
        </authorList>
    </citation>
    <scope>NUCLEOTIDE SEQUENCE [LARGE SCALE GENOMIC DNA]</scope>
    <source>
        <strain evidence="3">cv. GT1</strain>
        <tissue evidence="2">Leaf</tissue>
    </source>
</reference>
<dbReference type="Proteomes" id="UP000467840">
    <property type="component" value="Chromosome 14"/>
</dbReference>
<keyword evidence="3" id="KW-1185">Reference proteome</keyword>
<proteinExistence type="predicted"/>
<protein>
    <submittedName>
        <fullName evidence="2">Uncharacterized protein</fullName>
    </submittedName>
</protein>
<dbReference type="EMBL" id="JAAGAX010000006">
    <property type="protein sequence ID" value="KAF2310437.1"/>
    <property type="molecule type" value="Genomic_DNA"/>
</dbReference>
<evidence type="ECO:0000313" key="2">
    <source>
        <dbReference type="EMBL" id="KAF2310437.1"/>
    </source>
</evidence>
<name>A0A6A6MC03_HEVBR</name>
<dbReference type="AlphaFoldDB" id="A0A6A6MC03"/>
<evidence type="ECO:0000313" key="3">
    <source>
        <dbReference type="Proteomes" id="UP000467840"/>
    </source>
</evidence>
<feature type="compositionally biased region" description="Polar residues" evidence="1">
    <location>
        <begin position="153"/>
        <end position="171"/>
    </location>
</feature>